<protein>
    <submittedName>
        <fullName evidence="4">M20/M25/M40 family metallo-hydrolase</fullName>
    </submittedName>
</protein>
<dbReference type="Gene3D" id="3.50.30.30">
    <property type="match status" value="1"/>
</dbReference>
<dbReference type="Pfam" id="PF02225">
    <property type="entry name" value="PA"/>
    <property type="match status" value="1"/>
</dbReference>
<sequence>MKTALALAAMTALLLPAALPAQNAAEPVFTPAAMRAHVEFLADDLLKGRDTGSEGHEIAARYVASQFDGLGLKPAGDNNANGVSWLQRITFQKTEFGKTPATLTVTSPAGAKSFTHAGDVILGINADQPHLDVTAPLVFVGYGLENARLGLNDYAGLDVKGKIVVTLRGYPKGLPSEEGAHLSATKGKIAESHGAIGMIALNTLQSAKARPWARMVQFADEPDFTWVSPDGVPFNAAPGLRASAMLNDPAAQAVFAGAPATIAAIRKTADKAGGKPKGFALKTSVTIKADTVSERVTSPNVVAILPGSDPKLKDEYVVLSAHLDHIGVSAAKPGDAADKDRINNGALDNGAGIATMLEVARAMAQAPDKPRRSIIFLASTAEEKGLLGADYYARHPSVPVKQIVGNVDLDMPLLLYPFTDLIAFGADHSTLGPIVAKAVAPMGVKLSPDPMPQETIFVRSDHYMFVKQGVPAVFLATGYANGGEKAWGDFLGGAYHHPGDDMRQKIDWTAGARFAEANYRITRAMADGDAPPRWFAKDFFGDLFAPQAEKAPH</sequence>
<dbReference type="InterPro" id="IPR045175">
    <property type="entry name" value="M28_fam"/>
</dbReference>
<dbReference type="Proteomes" id="UP000519023">
    <property type="component" value="Unassembled WGS sequence"/>
</dbReference>
<dbReference type="GO" id="GO:0008235">
    <property type="term" value="F:metalloexopeptidase activity"/>
    <property type="evidence" value="ECO:0007669"/>
    <property type="project" value="InterPro"/>
</dbReference>
<dbReference type="GO" id="GO:0006508">
    <property type="term" value="P:proteolysis"/>
    <property type="evidence" value="ECO:0007669"/>
    <property type="project" value="InterPro"/>
</dbReference>
<dbReference type="InterPro" id="IPR046450">
    <property type="entry name" value="PA_dom_sf"/>
</dbReference>
<evidence type="ECO:0000313" key="4">
    <source>
        <dbReference type="EMBL" id="NML10430.1"/>
    </source>
</evidence>
<evidence type="ECO:0000259" key="2">
    <source>
        <dbReference type="Pfam" id="PF02225"/>
    </source>
</evidence>
<name>A0A7X9WV58_9SPHN</name>
<dbReference type="SUPFAM" id="SSF53187">
    <property type="entry name" value="Zn-dependent exopeptidases"/>
    <property type="match status" value="1"/>
</dbReference>
<comment type="caution">
    <text evidence="4">The sequence shown here is derived from an EMBL/GenBank/DDBJ whole genome shotgun (WGS) entry which is preliminary data.</text>
</comment>
<proteinExistence type="predicted"/>
<dbReference type="RefSeq" id="WP_169572705.1">
    <property type="nucleotide sequence ID" value="NZ_JABBFV010000006.1"/>
</dbReference>
<dbReference type="InterPro" id="IPR007484">
    <property type="entry name" value="Peptidase_M28"/>
</dbReference>
<dbReference type="PANTHER" id="PTHR12147:SF26">
    <property type="entry name" value="PEPTIDASE M28 DOMAIN-CONTAINING PROTEIN"/>
    <property type="match status" value="1"/>
</dbReference>
<feature type="domain" description="PA" evidence="2">
    <location>
        <begin position="133"/>
        <end position="206"/>
    </location>
</feature>
<dbReference type="PANTHER" id="PTHR12147">
    <property type="entry name" value="METALLOPEPTIDASE M28 FAMILY MEMBER"/>
    <property type="match status" value="1"/>
</dbReference>
<keyword evidence="5" id="KW-1185">Reference proteome</keyword>
<accession>A0A7X9WV58</accession>
<gene>
    <name evidence="4" type="ORF">HHL08_09750</name>
</gene>
<dbReference type="AlphaFoldDB" id="A0A7X9WV58"/>
<keyword evidence="4" id="KW-0378">Hydrolase</keyword>
<feature type="domain" description="Peptidase M28" evidence="3">
    <location>
        <begin position="300"/>
        <end position="518"/>
    </location>
</feature>
<feature type="signal peptide" evidence="1">
    <location>
        <begin position="1"/>
        <end position="23"/>
    </location>
</feature>
<evidence type="ECO:0000259" key="3">
    <source>
        <dbReference type="Pfam" id="PF04389"/>
    </source>
</evidence>
<keyword evidence="1" id="KW-0732">Signal</keyword>
<dbReference type="SUPFAM" id="SSF52025">
    <property type="entry name" value="PA domain"/>
    <property type="match status" value="1"/>
</dbReference>
<evidence type="ECO:0000313" key="5">
    <source>
        <dbReference type="Proteomes" id="UP000519023"/>
    </source>
</evidence>
<dbReference type="CDD" id="cd04820">
    <property type="entry name" value="PA_M28_1_1"/>
    <property type="match status" value="1"/>
</dbReference>
<organism evidence="4 5">
    <name type="scientific">Sphingobium psychrophilum</name>
    <dbReference type="NCBI Taxonomy" id="2728834"/>
    <lineage>
        <taxon>Bacteria</taxon>
        <taxon>Pseudomonadati</taxon>
        <taxon>Pseudomonadota</taxon>
        <taxon>Alphaproteobacteria</taxon>
        <taxon>Sphingomonadales</taxon>
        <taxon>Sphingomonadaceae</taxon>
        <taxon>Sphingobium</taxon>
    </lineage>
</organism>
<dbReference type="Gene3D" id="3.40.630.10">
    <property type="entry name" value="Zn peptidases"/>
    <property type="match status" value="2"/>
</dbReference>
<feature type="chain" id="PRO_5030632161" evidence="1">
    <location>
        <begin position="24"/>
        <end position="553"/>
    </location>
</feature>
<dbReference type="InterPro" id="IPR003137">
    <property type="entry name" value="PA_domain"/>
</dbReference>
<reference evidence="4 5" key="1">
    <citation type="submission" date="2020-04" db="EMBL/GenBank/DDBJ databases">
        <title>Sphingobium sp. AR-3-1 isolated from Arctic soil.</title>
        <authorList>
            <person name="Dahal R.H."/>
            <person name="Chaudhary D.K."/>
        </authorList>
    </citation>
    <scope>NUCLEOTIDE SEQUENCE [LARGE SCALE GENOMIC DNA]</scope>
    <source>
        <strain evidence="4 5">AR-3-1</strain>
    </source>
</reference>
<evidence type="ECO:0000256" key="1">
    <source>
        <dbReference type="SAM" id="SignalP"/>
    </source>
</evidence>
<dbReference type="Pfam" id="PF04389">
    <property type="entry name" value="Peptidase_M28"/>
    <property type="match status" value="1"/>
</dbReference>
<dbReference type="EMBL" id="JABBFV010000006">
    <property type="protein sequence ID" value="NML10430.1"/>
    <property type="molecule type" value="Genomic_DNA"/>
</dbReference>